<evidence type="ECO:0000256" key="5">
    <source>
        <dbReference type="ARBA" id="ARBA00022679"/>
    </source>
</evidence>
<reference evidence="14 15" key="1">
    <citation type="submission" date="2017-08" db="EMBL/GenBank/DDBJ databases">
        <title>Infants hospitalized years apart are colonized by the same room-sourced microbial strains.</title>
        <authorList>
            <person name="Brooks B."/>
            <person name="Olm M.R."/>
            <person name="Firek B.A."/>
            <person name="Baker R."/>
            <person name="Thomas B.C."/>
            <person name="Morowitz M.J."/>
            <person name="Banfield J.F."/>
        </authorList>
    </citation>
    <scope>NUCLEOTIDE SEQUENCE [LARGE SCALE GENOMIC DNA]</scope>
    <source>
        <strain evidence="14">S2_005_003_R2_43</strain>
    </source>
</reference>
<evidence type="ECO:0000259" key="13">
    <source>
        <dbReference type="PROSITE" id="PS50885"/>
    </source>
</evidence>
<evidence type="ECO:0000256" key="8">
    <source>
        <dbReference type="ARBA" id="ARBA00022989"/>
    </source>
</evidence>
<dbReference type="Gene3D" id="3.30.565.10">
    <property type="entry name" value="Histidine kinase-like ATPase, C-terminal domain"/>
    <property type="match status" value="1"/>
</dbReference>
<keyword evidence="7" id="KW-0418">Kinase</keyword>
<comment type="caution">
    <text evidence="14">The sequence shown here is derived from an EMBL/GenBank/DDBJ whole genome shotgun (WGS) entry which is preliminary data.</text>
</comment>
<dbReference type="PANTHER" id="PTHR45436:SF5">
    <property type="entry name" value="SENSOR HISTIDINE KINASE TRCS"/>
    <property type="match status" value="1"/>
</dbReference>
<gene>
    <name evidence="14" type="ORF">DI565_02885</name>
</gene>
<dbReference type="InterPro" id="IPR003660">
    <property type="entry name" value="HAMP_dom"/>
</dbReference>
<keyword evidence="4" id="KW-0597">Phosphoprotein</keyword>
<keyword evidence="14" id="KW-0067">ATP-binding</keyword>
<dbReference type="PROSITE" id="PS50885">
    <property type="entry name" value="HAMP"/>
    <property type="match status" value="1"/>
</dbReference>
<dbReference type="GO" id="GO:0005524">
    <property type="term" value="F:ATP binding"/>
    <property type="evidence" value="ECO:0007669"/>
    <property type="project" value="UniProtKB-KW"/>
</dbReference>
<keyword evidence="10 11" id="KW-0472">Membrane</keyword>
<dbReference type="AlphaFoldDB" id="A0A2W5KPA5"/>
<evidence type="ECO:0000256" key="11">
    <source>
        <dbReference type="SAM" id="Phobius"/>
    </source>
</evidence>
<dbReference type="InterPro" id="IPR050428">
    <property type="entry name" value="TCS_sensor_his_kinase"/>
</dbReference>
<dbReference type="SUPFAM" id="SSF47384">
    <property type="entry name" value="Homodimeric domain of signal transducing histidine kinase"/>
    <property type="match status" value="1"/>
</dbReference>
<evidence type="ECO:0000256" key="7">
    <source>
        <dbReference type="ARBA" id="ARBA00022777"/>
    </source>
</evidence>
<comment type="subcellular location">
    <subcellularLocation>
        <location evidence="2">Membrane</location>
    </subcellularLocation>
</comment>
<evidence type="ECO:0000313" key="14">
    <source>
        <dbReference type="EMBL" id="PZQ17704.1"/>
    </source>
</evidence>
<evidence type="ECO:0000256" key="10">
    <source>
        <dbReference type="ARBA" id="ARBA00023136"/>
    </source>
</evidence>
<keyword evidence="14" id="KW-0547">Nucleotide-binding</keyword>
<evidence type="ECO:0000256" key="9">
    <source>
        <dbReference type="ARBA" id="ARBA00023012"/>
    </source>
</evidence>
<accession>A0A2W5KPA5</accession>
<dbReference type="PRINTS" id="PR00344">
    <property type="entry name" value="BCTRLSENSOR"/>
</dbReference>
<evidence type="ECO:0000256" key="6">
    <source>
        <dbReference type="ARBA" id="ARBA00022692"/>
    </source>
</evidence>
<dbReference type="SMART" id="SM00387">
    <property type="entry name" value="HATPase_c"/>
    <property type="match status" value="1"/>
</dbReference>
<dbReference type="InterPro" id="IPR036097">
    <property type="entry name" value="HisK_dim/P_sf"/>
</dbReference>
<evidence type="ECO:0000256" key="3">
    <source>
        <dbReference type="ARBA" id="ARBA00012438"/>
    </source>
</evidence>
<dbReference type="Pfam" id="PF02518">
    <property type="entry name" value="HATPase_c"/>
    <property type="match status" value="1"/>
</dbReference>
<sequence>MTGGSLRVRLSVAAAALVGLALALGGLGLFLIFDTALDRRTADELNHTARLLAGGVGFDASGEITVDRPPADPRYAAPYGGLYWQIESKGKKPLRSRSLWDQTIALPRAPDTDMAHHATTDLDGFDGRRLIAVFRTVRIASAPDKPLVVITVAMDRVQLASSREMVLRLLPVSLIALGLLLALAMAAFVHRALSPFRALRGDLQKVHEGRDERLRGGYPSEVQPLVDDLNRLVAQQESALERARAQAADMAHGLKTPLAVLDALARRIEDNHPALAAEIDEQSLAMQEQVSRTLARARSARAAGLQKRSTSVAPVLDQLVAAMKRLPGSERIAWRVDAPAEARCPASEGELLEMLGNLVDNARKWATAEVAISVAARHGGAVIAVEDDGPGMGPAEIGAIDRGRRWDEATPGTGFGLAITRDLAASTGGRLKLSAGTLGGLRAAIEWEAV</sequence>
<dbReference type="InterPro" id="IPR005467">
    <property type="entry name" value="His_kinase_dom"/>
</dbReference>
<organism evidence="14 15">
    <name type="scientific">Ancylobacter novellus</name>
    <name type="common">Thiobacillus novellus</name>
    <dbReference type="NCBI Taxonomy" id="921"/>
    <lineage>
        <taxon>Bacteria</taxon>
        <taxon>Pseudomonadati</taxon>
        <taxon>Pseudomonadota</taxon>
        <taxon>Alphaproteobacteria</taxon>
        <taxon>Hyphomicrobiales</taxon>
        <taxon>Xanthobacteraceae</taxon>
        <taxon>Ancylobacter</taxon>
    </lineage>
</organism>
<name>A0A2W5KPA5_ANCNO</name>
<feature type="transmembrane region" description="Helical" evidence="11">
    <location>
        <begin position="166"/>
        <end position="189"/>
    </location>
</feature>
<evidence type="ECO:0000313" key="15">
    <source>
        <dbReference type="Proteomes" id="UP000249577"/>
    </source>
</evidence>
<dbReference type="PROSITE" id="PS50109">
    <property type="entry name" value="HIS_KIN"/>
    <property type="match status" value="1"/>
</dbReference>
<dbReference type="Gene3D" id="1.10.287.130">
    <property type="match status" value="1"/>
</dbReference>
<dbReference type="GO" id="GO:0000155">
    <property type="term" value="F:phosphorelay sensor kinase activity"/>
    <property type="evidence" value="ECO:0007669"/>
    <property type="project" value="InterPro"/>
</dbReference>
<keyword evidence="9" id="KW-0902">Two-component regulatory system</keyword>
<keyword evidence="6 11" id="KW-0812">Transmembrane</keyword>
<evidence type="ECO:0000256" key="1">
    <source>
        <dbReference type="ARBA" id="ARBA00000085"/>
    </source>
</evidence>
<dbReference type="InterPro" id="IPR036890">
    <property type="entry name" value="HATPase_C_sf"/>
</dbReference>
<proteinExistence type="predicted"/>
<evidence type="ECO:0000256" key="4">
    <source>
        <dbReference type="ARBA" id="ARBA00022553"/>
    </source>
</evidence>
<comment type="catalytic activity">
    <reaction evidence="1">
        <text>ATP + protein L-histidine = ADP + protein N-phospho-L-histidine.</text>
        <dbReference type="EC" id="2.7.13.3"/>
    </reaction>
</comment>
<feature type="transmembrane region" description="Helical" evidence="11">
    <location>
        <begin position="12"/>
        <end position="33"/>
    </location>
</feature>
<dbReference type="SUPFAM" id="SSF55874">
    <property type="entry name" value="ATPase domain of HSP90 chaperone/DNA topoisomerase II/histidine kinase"/>
    <property type="match status" value="1"/>
</dbReference>
<feature type="domain" description="HAMP" evidence="13">
    <location>
        <begin position="190"/>
        <end position="241"/>
    </location>
</feature>
<dbReference type="EMBL" id="QFPN01000002">
    <property type="protein sequence ID" value="PZQ17704.1"/>
    <property type="molecule type" value="Genomic_DNA"/>
</dbReference>
<keyword evidence="5" id="KW-0808">Transferase</keyword>
<evidence type="ECO:0000256" key="2">
    <source>
        <dbReference type="ARBA" id="ARBA00004370"/>
    </source>
</evidence>
<dbReference type="InterPro" id="IPR004358">
    <property type="entry name" value="Sig_transdc_His_kin-like_C"/>
</dbReference>
<evidence type="ECO:0000259" key="12">
    <source>
        <dbReference type="PROSITE" id="PS50109"/>
    </source>
</evidence>
<dbReference type="InterPro" id="IPR003594">
    <property type="entry name" value="HATPase_dom"/>
</dbReference>
<feature type="domain" description="Histidine kinase" evidence="12">
    <location>
        <begin position="249"/>
        <end position="450"/>
    </location>
</feature>
<dbReference type="PANTHER" id="PTHR45436">
    <property type="entry name" value="SENSOR HISTIDINE KINASE YKOH"/>
    <property type="match status" value="1"/>
</dbReference>
<dbReference type="EC" id="2.7.13.3" evidence="3"/>
<keyword evidence="8 11" id="KW-1133">Transmembrane helix</keyword>
<protein>
    <recommendedName>
        <fullName evidence="3">histidine kinase</fullName>
        <ecNumber evidence="3">2.7.13.3</ecNumber>
    </recommendedName>
</protein>
<dbReference type="Proteomes" id="UP000249577">
    <property type="component" value="Unassembled WGS sequence"/>
</dbReference>
<dbReference type="GO" id="GO:0005886">
    <property type="term" value="C:plasma membrane"/>
    <property type="evidence" value="ECO:0007669"/>
    <property type="project" value="TreeGrafter"/>
</dbReference>